<feature type="transmembrane region" description="Helical" evidence="1">
    <location>
        <begin position="54"/>
        <end position="78"/>
    </location>
</feature>
<dbReference type="GO" id="GO:0080120">
    <property type="term" value="P:CAAX-box protein maturation"/>
    <property type="evidence" value="ECO:0007669"/>
    <property type="project" value="UniProtKB-ARBA"/>
</dbReference>
<feature type="transmembrane region" description="Helical" evidence="1">
    <location>
        <begin position="247"/>
        <end position="269"/>
    </location>
</feature>
<evidence type="ECO:0000313" key="4">
    <source>
        <dbReference type="Proteomes" id="UP000198531"/>
    </source>
</evidence>
<organism evidence="3 4">
    <name type="scientific">Halogeometricum rufum</name>
    <dbReference type="NCBI Taxonomy" id="553469"/>
    <lineage>
        <taxon>Archaea</taxon>
        <taxon>Methanobacteriati</taxon>
        <taxon>Methanobacteriota</taxon>
        <taxon>Stenosarchaea group</taxon>
        <taxon>Halobacteria</taxon>
        <taxon>Halobacteriales</taxon>
        <taxon>Haloferacaceae</taxon>
        <taxon>Halogeometricum</taxon>
    </lineage>
</organism>
<feature type="transmembrane region" description="Helical" evidence="1">
    <location>
        <begin position="133"/>
        <end position="156"/>
    </location>
</feature>
<dbReference type="Proteomes" id="UP000198531">
    <property type="component" value="Unassembled WGS sequence"/>
</dbReference>
<dbReference type="AlphaFoldDB" id="A0A1I6G9J8"/>
<keyword evidence="4" id="KW-1185">Reference proteome</keyword>
<feature type="domain" description="CAAX prenyl protease 2/Lysostaphin resistance protein A-like" evidence="2">
    <location>
        <begin position="147"/>
        <end position="255"/>
    </location>
</feature>
<feature type="transmembrane region" description="Helical" evidence="1">
    <location>
        <begin position="221"/>
        <end position="241"/>
    </location>
</feature>
<accession>A0A1I6G9J8</accession>
<evidence type="ECO:0000256" key="1">
    <source>
        <dbReference type="SAM" id="Phobius"/>
    </source>
</evidence>
<dbReference type="Pfam" id="PF02517">
    <property type="entry name" value="Rce1-like"/>
    <property type="match status" value="1"/>
</dbReference>
<evidence type="ECO:0000313" key="3">
    <source>
        <dbReference type="EMBL" id="SFR38845.1"/>
    </source>
</evidence>
<evidence type="ECO:0000259" key="2">
    <source>
        <dbReference type="Pfam" id="PF02517"/>
    </source>
</evidence>
<dbReference type="GO" id="GO:0004175">
    <property type="term" value="F:endopeptidase activity"/>
    <property type="evidence" value="ECO:0007669"/>
    <property type="project" value="UniProtKB-ARBA"/>
</dbReference>
<dbReference type="RefSeq" id="WP_089804777.1">
    <property type="nucleotide sequence ID" value="NZ_FOYT01000001.1"/>
</dbReference>
<feature type="transmembrane region" description="Helical" evidence="1">
    <location>
        <begin position="109"/>
        <end position="127"/>
    </location>
</feature>
<reference evidence="4" key="1">
    <citation type="submission" date="2016-10" db="EMBL/GenBank/DDBJ databases">
        <authorList>
            <person name="Varghese N."/>
            <person name="Submissions S."/>
        </authorList>
    </citation>
    <scope>NUCLEOTIDE SEQUENCE [LARGE SCALE GENOMIC DNA]</scope>
    <source>
        <strain evidence="4">CGMCC 1.7736</strain>
    </source>
</reference>
<proteinExistence type="predicted"/>
<keyword evidence="1" id="KW-0472">Membrane</keyword>
<protein>
    <submittedName>
        <fullName evidence="3">CAAX protease self-immunity</fullName>
    </submittedName>
</protein>
<name>A0A1I6G9J8_9EURY</name>
<dbReference type="OrthoDB" id="330173at2157"/>
<dbReference type="InterPro" id="IPR003675">
    <property type="entry name" value="Rce1/LyrA-like_dom"/>
</dbReference>
<keyword evidence="3" id="KW-0645">Protease</keyword>
<keyword evidence="1" id="KW-1133">Transmembrane helix</keyword>
<feature type="transmembrane region" description="Helical" evidence="1">
    <location>
        <begin position="193"/>
        <end position="214"/>
    </location>
</feature>
<gene>
    <name evidence="3" type="ORF">SAMN04487947_0785</name>
</gene>
<dbReference type="EMBL" id="FOYT01000001">
    <property type="protein sequence ID" value="SFR38845.1"/>
    <property type="molecule type" value="Genomic_DNA"/>
</dbReference>
<sequence>MAGTHALGREPNARRRYGRRVGALFALGLLGIASLGATLAATGLLPSPPGSSPLVVLALSLLTPTALLVVAVLVGTFATARVGLRSLVAERADGGDPVLPQLRRTGPRALLAGIVVGFLLAALDVTFSPLGAVPASATATPTLVHIVASAPVRFLYGGLTEELLLRWGLMSALAWVGWRAAGGVSRPGPDVMWPAIVLTALVFGIGHLPALAGLGPLTFPTVIRTVLLNAIGGVVYGWFFWRWHLEAAMLAHAGTHVAFIGLSVLGFALT</sequence>
<feature type="transmembrane region" description="Helical" evidence="1">
    <location>
        <begin position="163"/>
        <end position="181"/>
    </location>
</feature>
<keyword evidence="1" id="KW-0812">Transmembrane</keyword>
<keyword evidence="3" id="KW-0378">Hydrolase</keyword>
<feature type="transmembrane region" description="Helical" evidence="1">
    <location>
        <begin position="21"/>
        <end position="42"/>
    </location>
</feature>
<dbReference type="GO" id="GO:0006508">
    <property type="term" value="P:proteolysis"/>
    <property type="evidence" value="ECO:0007669"/>
    <property type="project" value="UniProtKB-KW"/>
</dbReference>